<keyword evidence="10 14" id="KW-0067">ATP-binding</keyword>
<dbReference type="CDD" id="cd02064">
    <property type="entry name" value="FAD_synthetase_N"/>
    <property type="match status" value="1"/>
</dbReference>
<dbReference type="RefSeq" id="WP_074715631.1">
    <property type="nucleotide sequence ID" value="NZ_FNPG01000005.1"/>
</dbReference>
<dbReference type="UniPathway" id="UPA00277">
    <property type="reaction ID" value="UER00407"/>
</dbReference>
<comment type="pathway">
    <text evidence="1 14">Cofactor biosynthesis; FAD biosynthesis; FAD from FMN: step 1/1.</text>
</comment>
<feature type="domain" description="Riboflavin kinase" evidence="15">
    <location>
        <begin position="183"/>
        <end position="306"/>
    </location>
</feature>
<dbReference type="PANTHER" id="PTHR22749:SF6">
    <property type="entry name" value="RIBOFLAVIN KINASE"/>
    <property type="match status" value="1"/>
</dbReference>
<dbReference type="InterPro" id="IPR023465">
    <property type="entry name" value="Riboflavin_kinase_dom_sf"/>
</dbReference>
<gene>
    <name evidence="16" type="ORF">SAMN02910414_00346</name>
</gene>
<proteinExistence type="inferred from homology"/>
<evidence type="ECO:0000256" key="6">
    <source>
        <dbReference type="ARBA" id="ARBA00022695"/>
    </source>
</evidence>
<keyword evidence="11" id="KW-0511">Multifunctional enzyme</keyword>
<evidence type="ECO:0000256" key="10">
    <source>
        <dbReference type="ARBA" id="ARBA00022840"/>
    </source>
</evidence>
<protein>
    <recommendedName>
        <fullName evidence="14">Riboflavin biosynthesis protein</fullName>
    </recommendedName>
    <domain>
        <recommendedName>
            <fullName evidence="14">Riboflavin kinase</fullName>
            <ecNumber evidence="14">2.7.1.26</ecNumber>
        </recommendedName>
        <alternativeName>
            <fullName evidence="14">Flavokinase</fullName>
        </alternativeName>
    </domain>
    <domain>
        <recommendedName>
            <fullName evidence="14">FMN adenylyltransferase</fullName>
            <ecNumber evidence="14">2.7.7.2</ecNumber>
        </recommendedName>
        <alternativeName>
            <fullName evidence="14">FAD pyrophosphorylase</fullName>
        </alternativeName>
        <alternativeName>
            <fullName evidence="14">FAD synthase</fullName>
        </alternativeName>
    </domain>
</protein>
<evidence type="ECO:0000256" key="14">
    <source>
        <dbReference type="PIRNR" id="PIRNR004491"/>
    </source>
</evidence>
<evidence type="ECO:0000313" key="16">
    <source>
        <dbReference type="EMBL" id="SDX93388.1"/>
    </source>
</evidence>
<dbReference type="SUPFAM" id="SSF52374">
    <property type="entry name" value="Nucleotidylyl transferase"/>
    <property type="match status" value="1"/>
</dbReference>
<dbReference type="SUPFAM" id="SSF82114">
    <property type="entry name" value="Riboflavin kinase-like"/>
    <property type="match status" value="1"/>
</dbReference>
<dbReference type="InterPro" id="IPR023468">
    <property type="entry name" value="Riboflavin_kinase"/>
</dbReference>
<accession>A0A1H3FSN9</accession>
<evidence type="ECO:0000256" key="9">
    <source>
        <dbReference type="ARBA" id="ARBA00022827"/>
    </source>
</evidence>
<keyword evidence="5 14" id="KW-0808">Transferase</keyword>
<dbReference type="InterPro" id="IPR015865">
    <property type="entry name" value="Riboflavin_kinase_bac/euk"/>
</dbReference>
<evidence type="ECO:0000256" key="5">
    <source>
        <dbReference type="ARBA" id="ARBA00022679"/>
    </source>
</evidence>
<comment type="similarity">
    <text evidence="14">Belongs to the ribF family.</text>
</comment>
<dbReference type="UniPathway" id="UPA00276">
    <property type="reaction ID" value="UER00406"/>
</dbReference>
<dbReference type="SMART" id="SM00904">
    <property type="entry name" value="Flavokinase"/>
    <property type="match status" value="1"/>
</dbReference>
<evidence type="ECO:0000259" key="15">
    <source>
        <dbReference type="SMART" id="SM00904"/>
    </source>
</evidence>
<dbReference type="STRING" id="1122142.SAMN02910414_00346"/>
<dbReference type="GO" id="GO:0009231">
    <property type="term" value="P:riboflavin biosynthetic process"/>
    <property type="evidence" value="ECO:0007669"/>
    <property type="project" value="InterPro"/>
</dbReference>
<evidence type="ECO:0000256" key="3">
    <source>
        <dbReference type="ARBA" id="ARBA00022630"/>
    </source>
</evidence>
<dbReference type="Pfam" id="PF06574">
    <property type="entry name" value="FAD_syn"/>
    <property type="match status" value="1"/>
</dbReference>
<comment type="catalytic activity">
    <reaction evidence="12 14">
        <text>riboflavin + ATP = FMN + ADP + H(+)</text>
        <dbReference type="Rhea" id="RHEA:14357"/>
        <dbReference type="ChEBI" id="CHEBI:15378"/>
        <dbReference type="ChEBI" id="CHEBI:30616"/>
        <dbReference type="ChEBI" id="CHEBI:57986"/>
        <dbReference type="ChEBI" id="CHEBI:58210"/>
        <dbReference type="ChEBI" id="CHEBI:456216"/>
        <dbReference type="EC" id="2.7.1.26"/>
    </reaction>
</comment>
<dbReference type="EMBL" id="FNPG01000005">
    <property type="protein sequence ID" value="SDX93388.1"/>
    <property type="molecule type" value="Genomic_DNA"/>
</dbReference>
<keyword evidence="17" id="KW-1185">Reference proteome</keyword>
<evidence type="ECO:0000313" key="17">
    <source>
        <dbReference type="Proteomes" id="UP000183918"/>
    </source>
</evidence>
<keyword evidence="8 14" id="KW-0418">Kinase</keyword>
<keyword evidence="3 14" id="KW-0285">Flavoprotein</keyword>
<dbReference type="PIRSF" id="PIRSF004491">
    <property type="entry name" value="FAD_Synth"/>
    <property type="match status" value="1"/>
</dbReference>
<dbReference type="GO" id="GO:0009398">
    <property type="term" value="P:FMN biosynthetic process"/>
    <property type="evidence" value="ECO:0007669"/>
    <property type="project" value="UniProtKB-UniRule"/>
</dbReference>
<organism evidence="16 17">
    <name type="scientific">Lachnobacterium bovis DSM 14045</name>
    <dbReference type="NCBI Taxonomy" id="1122142"/>
    <lineage>
        <taxon>Bacteria</taxon>
        <taxon>Bacillati</taxon>
        <taxon>Bacillota</taxon>
        <taxon>Clostridia</taxon>
        <taxon>Lachnospirales</taxon>
        <taxon>Lachnospiraceae</taxon>
        <taxon>Lachnobacterium</taxon>
    </lineage>
</organism>
<dbReference type="Proteomes" id="UP000183918">
    <property type="component" value="Unassembled WGS sequence"/>
</dbReference>
<dbReference type="EC" id="2.7.7.2" evidence="14"/>
<dbReference type="InterPro" id="IPR014729">
    <property type="entry name" value="Rossmann-like_a/b/a_fold"/>
</dbReference>
<dbReference type="Pfam" id="PF01687">
    <property type="entry name" value="Flavokinase"/>
    <property type="match status" value="1"/>
</dbReference>
<evidence type="ECO:0000256" key="1">
    <source>
        <dbReference type="ARBA" id="ARBA00004726"/>
    </source>
</evidence>
<evidence type="ECO:0000256" key="4">
    <source>
        <dbReference type="ARBA" id="ARBA00022643"/>
    </source>
</evidence>
<dbReference type="InterPro" id="IPR002606">
    <property type="entry name" value="Riboflavin_kinase_bac"/>
</dbReference>
<evidence type="ECO:0000256" key="2">
    <source>
        <dbReference type="ARBA" id="ARBA00005201"/>
    </source>
</evidence>
<dbReference type="NCBIfam" id="NF004162">
    <property type="entry name" value="PRK05627.1-5"/>
    <property type="match status" value="1"/>
</dbReference>
<dbReference type="Gene3D" id="2.40.30.30">
    <property type="entry name" value="Riboflavin kinase-like"/>
    <property type="match status" value="1"/>
</dbReference>
<name>A0A1H3FSN9_9FIRM</name>
<evidence type="ECO:0000256" key="12">
    <source>
        <dbReference type="ARBA" id="ARBA00047880"/>
    </source>
</evidence>
<dbReference type="GO" id="GO:0003919">
    <property type="term" value="F:FMN adenylyltransferase activity"/>
    <property type="evidence" value="ECO:0007669"/>
    <property type="project" value="UniProtKB-UniRule"/>
</dbReference>
<dbReference type="AlphaFoldDB" id="A0A1H3FSN9"/>
<dbReference type="FunFam" id="3.40.50.620:FF:000021">
    <property type="entry name" value="Riboflavin biosynthesis protein"/>
    <property type="match status" value="1"/>
</dbReference>
<dbReference type="PANTHER" id="PTHR22749">
    <property type="entry name" value="RIBOFLAVIN KINASE/FMN ADENYLYLTRANSFERASE"/>
    <property type="match status" value="1"/>
</dbReference>
<comment type="catalytic activity">
    <reaction evidence="13 14">
        <text>FMN + ATP + H(+) = FAD + diphosphate</text>
        <dbReference type="Rhea" id="RHEA:17237"/>
        <dbReference type="ChEBI" id="CHEBI:15378"/>
        <dbReference type="ChEBI" id="CHEBI:30616"/>
        <dbReference type="ChEBI" id="CHEBI:33019"/>
        <dbReference type="ChEBI" id="CHEBI:57692"/>
        <dbReference type="ChEBI" id="CHEBI:58210"/>
        <dbReference type="EC" id="2.7.7.2"/>
    </reaction>
</comment>
<evidence type="ECO:0000256" key="8">
    <source>
        <dbReference type="ARBA" id="ARBA00022777"/>
    </source>
</evidence>
<keyword evidence="6 14" id="KW-0548">Nucleotidyltransferase</keyword>
<dbReference type="GO" id="GO:0005524">
    <property type="term" value="F:ATP binding"/>
    <property type="evidence" value="ECO:0007669"/>
    <property type="project" value="UniProtKB-UniRule"/>
</dbReference>
<keyword evidence="9 14" id="KW-0274">FAD</keyword>
<dbReference type="OrthoDB" id="9803667at2"/>
<evidence type="ECO:0000256" key="13">
    <source>
        <dbReference type="ARBA" id="ARBA00049494"/>
    </source>
</evidence>
<evidence type="ECO:0000256" key="11">
    <source>
        <dbReference type="ARBA" id="ARBA00023268"/>
    </source>
</evidence>
<evidence type="ECO:0000256" key="7">
    <source>
        <dbReference type="ARBA" id="ARBA00022741"/>
    </source>
</evidence>
<dbReference type="EC" id="2.7.1.26" evidence="14"/>
<comment type="pathway">
    <text evidence="2 14">Cofactor biosynthesis; FMN biosynthesis; FMN from riboflavin (ATP route): step 1/1.</text>
</comment>
<reference evidence="16 17" key="1">
    <citation type="submission" date="2016-10" db="EMBL/GenBank/DDBJ databases">
        <authorList>
            <person name="de Groot N.N."/>
        </authorList>
    </citation>
    <scope>NUCLEOTIDE SEQUENCE [LARGE SCALE GENOMIC DNA]</scope>
    <source>
        <strain evidence="16 17">DSM 14045</strain>
    </source>
</reference>
<dbReference type="GO" id="GO:0006747">
    <property type="term" value="P:FAD biosynthetic process"/>
    <property type="evidence" value="ECO:0007669"/>
    <property type="project" value="UniProtKB-UniRule"/>
</dbReference>
<sequence length="306" mass="35598">MEYIKETTDFKIDYNTAITLGKFDGLHKGHELLIENLIRISNEKNFKSVAFTFDIPPVKLVNDSKTSNNKVITTNNEKHFIFEQTGLDYLIECPFKKEIMMMQPVDFIEWMVNSLNVKYFIVGEDFRFGYKRQGDFRTLKEYSKKYNYEVLVIKKIKDNQRDISSTYIREEILAGNIEKANALLGYEFFVKSKIVQGNKIGRTIGIPTINMILPENKILPPNGVYITAVNVDDKWYRGVTNVGKKPTISDNNPIGIETYIIDFCQDVYGKEVYISFLSHIREERKFASIDELKQQMTADIEIAKKW</sequence>
<keyword evidence="7 14" id="KW-0547">Nucleotide-binding</keyword>
<keyword evidence="4 14" id="KW-0288">FMN</keyword>
<dbReference type="GO" id="GO:0008531">
    <property type="term" value="F:riboflavin kinase activity"/>
    <property type="evidence" value="ECO:0007669"/>
    <property type="project" value="UniProtKB-UniRule"/>
</dbReference>
<dbReference type="NCBIfam" id="TIGR00083">
    <property type="entry name" value="ribF"/>
    <property type="match status" value="1"/>
</dbReference>
<dbReference type="Gene3D" id="3.40.50.620">
    <property type="entry name" value="HUPs"/>
    <property type="match status" value="1"/>
</dbReference>
<dbReference type="InterPro" id="IPR015864">
    <property type="entry name" value="FAD_synthase"/>
</dbReference>